<feature type="non-terminal residue" evidence="2">
    <location>
        <position position="1"/>
    </location>
</feature>
<dbReference type="PROSITE" id="PS50076">
    <property type="entry name" value="DNAJ_2"/>
    <property type="match status" value="1"/>
</dbReference>
<keyword evidence="2" id="KW-0346">Stress response</keyword>
<gene>
    <name evidence="2" type="ORF">EX30DRAFT_286419</name>
</gene>
<dbReference type="InParanoid" id="A0A4S2MIS2"/>
<dbReference type="InterPro" id="IPR036869">
    <property type="entry name" value="J_dom_sf"/>
</dbReference>
<dbReference type="Proteomes" id="UP000298138">
    <property type="component" value="Unassembled WGS sequence"/>
</dbReference>
<proteinExistence type="predicted"/>
<reference evidence="2 3" key="1">
    <citation type="submission" date="2019-04" db="EMBL/GenBank/DDBJ databases">
        <title>Comparative genomics and transcriptomics to analyze fruiting body development in filamentous ascomycetes.</title>
        <authorList>
            <consortium name="DOE Joint Genome Institute"/>
            <person name="Lutkenhaus R."/>
            <person name="Traeger S."/>
            <person name="Breuer J."/>
            <person name="Kuo A."/>
            <person name="Lipzen A."/>
            <person name="Pangilinan J."/>
            <person name="Dilworth D."/>
            <person name="Sandor L."/>
            <person name="Poggeler S."/>
            <person name="Barry K."/>
            <person name="Grigoriev I.V."/>
            <person name="Nowrousian M."/>
        </authorList>
    </citation>
    <scope>NUCLEOTIDE SEQUENCE [LARGE SCALE GENOMIC DNA]</scope>
    <source>
        <strain evidence="2 3">CBS 389.68</strain>
    </source>
</reference>
<dbReference type="InterPro" id="IPR050817">
    <property type="entry name" value="DjlA_DnaK_co-chaperone"/>
</dbReference>
<protein>
    <submittedName>
        <fullName evidence="2">Heat shock protein DnaJ</fullName>
    </submittedName>
</protein>
<dbReference type="InterPro" id="IPR018253">
    <property type="entry name" value="DnaJ_domain_CS"/>
</dbReference>
<dbReference type="PROSITE" id="PS00636">
    <property type="entry name" value="DNAJ_1"/>
    <property type="match status" value="1"/>
</dbReference>
<dbReference type="Pfam" id="PF00226">
    <property type="entry name" value="DnaJ"/>
    <property type="match status" value="1"/>
</dbReference>
<dbReference type="CDD" id="cd06257">
    <property type="entry name" value="DnaJ"/>
    <property type="match status" value="1"/>
</dbReference>
<sequence>YAVLGVTNDASSAEIRSSYKKLMLQCHPDKVHDATLRAEKAEMFEKVQQAYELLADARKRRKYD</sequence>
<organism evidence="2 3">
    <name type="scientific">Ascodesmis nigricans</name>
    <dbReference type="NCBI Taxonomy" id="341454"/>
    <lineage>
        <taxon>Eukaryota</taxon>
        <taxon>Fungi</taxon>
        <taxon>Dikarya</taxon>
        <taxon>Ascomycota</taxon>
        <taxon>Pezizomycotina</taxon>
        <taxon>Pezizomycetes</taxon>
        <taxon>Pezizales</taxon>
        <taxon>Ascodesmidaceae</taxon>
        <taxon>Ascodesmis</taxon>
    </lineage>
</organism>
<accession>A0A4S2MIS2</accession>
<feature type="domain" description="J" evidence="1">
    <location>
        <begin position="1"/>
        <end position="64"/>
    </location>
</feature>
<name>A0A4S2MIS2_9PEZI</name>
<keyword evidence="3" id="KW-1185">Reference proteome</keyword>
<evidence type="ECO:0000313" key="2">
    <source>
        <dbReference type="EMBL" id="TGZ76841.1"/>
    </source>
</evidence>
<feature type="non-terminal residue" evidence="2">
    <location>
        <position position="64"/>
    </location>
</feature>
<dbReference type="InterPro" id="IPR001623">
    <property type="entry name" value="DnaJ_domain"/>
</dbReference>
<dbReference type="PANTHER" id="PTHR24074">
    <property type="entry name" value="CO-CHAPERONE PROTEIN DJLA"/>
    <property type="match status" value="1"/>
</dbReference>
<dbReference type="Gene3D" id="1.10.287.110">
    <property type="entry name" value="DnaJ domain"/>
    <property type="match status" value="1"/>
</dbReference>
<dbReference type="OrthoDB" id="10250354at2759"/>
<evidence type="ECO:0000259" key="1">
    <source>
        <dbReference type="PROSITE" id="PS50076"/>
    </source>
</evidence>
<dbReference type="PRINTS" id="PR00625">
    <property type="entry name" value="JDOMAIN"/>
</dbReference>
<dbReference type="AlphaFoldDB" id="A0A4S2MIS2"/>
<evidence type="ECO:0000313" key="3">
    <source>
        <dbReference type="Proteomes" id="UP000298138"/>
    </source>
</evidence>
<dbReference type="EMBL" id="ML220165">
    <property type="protein sequence ID" value="TGZ76841.1"/>
    <property type="molecule type" value="Genomic_DNA"/>
</dbReference>
<dbReference type="STRING" id="341454.A0A4S2MIS2"/>
<dbReference type="SMART" id="SM00271">
    <property type="entry name" value="DnaJ"/>
    <property type="match status" value="1"/>
</dbReference>
<dbReference type="SUPFAM" id="SSF46565">
    <property type="entry name" value="Chaperone J-domain"/>
    <property type="match status" value="1"/>
</dbReference>